<evidence type="ECO:0000256" key="10">
    <source>
        <dbReference type="PROSITE-ProRule" id="PRU10141"/>
    </source>
</evidence>
<evidence type="ECO:0000256" key="5">
    <source>
        <dbReference type="ARBA" id="ARBA00022741"/>
    </source>
</evidence>
<feature type="coiled-coil region" evidence="11">
    <location>
        <begin position="387"/>
        <end position="560"/>
    </location>
</feature>
<dbReference type="InterPro" id="IPR050839">
    <property type="entry name" value="Rho-assoc_Ser/Thr_Kinase"/>
</dbReference>
<evidence type="ECO:0000256" key="4">
    <source>
        <dbReference type="ARBA" id="ARBA00022679"/>
    </source>
</evidence>
<dbReference type="SMART" id="SM00133">
    <property type="entry name" value="S_TK_X"/>
    <property type="match status" value="1"/>
</dbReference>
<accession>A0A8S3YJ07</accession>
<dbReference type="GO" id="GO:0005524">
    <property type="term" value="F:ATP binding"/>
    <property type="evidence" value="ECO:0007669"/>
    <property type="project" value="UniProtKB-UniRule"/>
</dbReference>
<proteinExistence type="predicted"/>
<dbReference type="PROSITE" id="PS51285">
    <property type="entry name" value="AGC_KINASE_CTER"/>
    <property type="match status" value="1"/>
</dbReference>
<organism evidence="15 16">
    <name type="scientific">Candidula unifasciata</name>
    <dbReference type="NCBI Taxonomy" id="100452"/>
    <lineage>
        <taxon>Eukaryota</taxon>
        <taxon>Metazoa</taxon>
        <taxon>Spiralia</taxon>
        <taxon>Lophotrochozoa</taxon>
        <taxon>Mollusca</taxon>
        <taxon>Gastropoda</taxon>
        <taxon>Heterobranchia</taxon>
        <taxon>Euthyneura</taxon>
        <taxon>Panpulmonata</taxon>
        <taxon>Eupulmonata</taxon>
        <taxon>Stylommatophora</taxon>
        <taxon>Helicina</taxon>
        <taxon>Helicoidea</taxon>
        <taxon>Geomitridae</taxon>
        <taxon>Candidula</taxon>
    </lineage>
</organism>
<comment type="caution">
    <text evidence="15">The sequence shown here is derived from an EMBL/GenBank/DDBJ whole genome shotgun (WGS) entry which is preliminary data.</text>
</comment>
<name>A0A8S3YJ07_9EUPU</name>
<evidence type="ECO:0000313" key="15">
    <source>
        <dbReference type="EMBL" id="CAG5116714.1"/>
    </source>
</evidence>
<protein>
    <recommendedName>
        <fullName evidence="1">non-specific serine/threonine protein kinase</fullName>
        <ecNumber evidence="1">2.7.11.1</ecNumber>
    </recommendedName>
</protein>
<evidence type="ECO:0000256" key="11">
    <source>
        <dbReference type="SAM" id="Coils"/>
    </source>
</evidence>
<comment type="catalytic activity">
    <reaction evidence="9">
        <text>L-seryl-[protein] + ATP = O-phospho-L-seryl-[protein] + ADP + H(+)</text>
        <dbReference type="Rhea" id="RHEA:17989"/>
        <dbReference type="Rhea" id="RHEA-COMP:9863"/>
        <dbReference type="Rhea" id="RHEA-COMP:11604"/>
        <dbReference type="ChEBI" id="CHEBI:15378"/>
        <dbReference type="ChEBI" id="CHEBI:29999"/>
        <dbReference type="ChEBI" id="CHEBI:30616"/>
        <dbReference type="ChEBI" id="CHEBI:83421"/>
        <dbReference type="ChEBI" id="CHEBI:456216"/>
        <dbReference type="EC" id="2.7.11.1"/>
    </reaction>
</comment>
<evidence type="ECO:0000256" key="7">
    <source>
        <dbReference type="ARBA" id="ARBA00022840"/>
    </source>
</evidence>
<dbReference type="OrthoDB" id="2156623at2759"/>
<dbReference type="PANTHER" id="PTHR22988">
    <property type="entry name" value="MYOTONIC DYSTROPHY S/T KINASE-RELATED"/>
    <property type="match status" value="1"/>
</dbReference>
<gene>
    <name evidence="15" type="ORF">CUNI_LOCUS2272</name>
</gene>
<keyword evidence="2" id="KW-0723">Serine/threonine-protein kinase</keyword>
<evidence type="ECO:0000256" key="3">
    <source>
        <dbReference type="ARBA" id="ARBA00022553"/>
    </source>
</evidence>
<feature type="region of interest" description="Disordered" evidence="12">
    <location>
        <begin position="1140"/>
        <end position="1161"/>
    </location>
</feature>
<sequence length="1329" mass="153642">MKASDFEVKAVIGRGHFGEVRVVSENSTGDIYAMKVLRKAELLSQPEISFYEEERDIMADANSDWITRLHYAFQDSVNLYLVMDFHVGGDLLSLLRRHDDIFDEQMAKFYVAEMALAINSLHTMGYIHRDIKPENILLDYMGHIKLADFGSAARLDASGKVSAHIPVGTPDYVAPELLLAMNKSHSQFSYGTEIDWWSLGVCAFEMLFGRTPFTDDDSSKVSTYANIMDYKKALKFPVDSDVSPEARDFIKKLLTNSEDRLSWPDIQAHPFFSDISWNTIRKGDACYVPSISGLDDTSHFDEVEKVRQQPNTAALKPQKDFSGCDLPFVGFTFSKLQKAKAPPDQQDVSSNTDCNNSSHVAAMERCTQSERSGSALTAMSSHALQLLTEKDEEIRHLKRLLEVERKNWNEVETNSVTLLNNLSAMNSEIRNFEDELLEVKLEEMKGEIVLLETELEKLSSQLRGKEQELSKANAALEETTHKLQLQQMKLDREKRKSRDDQRKDLMLLELRSETWESLLEEKQALITELNSRVRELEELVEAYEDSEERQATEVEQLEHKINTSLSELSSTFKTDVVVSGGTGQAKVELDSFHHRLCPSSKKLTLHVTLRAGRCSFLDNNTLAKLQELQKIVDIYAKRAHEWQKREEELMLKISNLESDNHVLKQKEGMGRKMKDSLMDNVTSYQQEVQTQKAVIKELQETMRTYLRRSSVFSDTEKHLKELQQSKLGLETDLLALREEYERSKQTALNKTSQIEEATRKLEEQRKVAEDYKKRYDTHIETTEEKIRSLEGDLAKLTSDRQRLERREAALTSQVDSLQSLLDDRNAEMEKLERRNTDIQSHLQQLQQRNTDLQVQVESLQKSSTENSEQKQSLAELNFQITRLQQQNTDLEHRNTSTLRDKQSLDDRILLLEREKERLQRRIKRLEVAEQDRHGLETKVEKLLAVERENRRLELKLERLSGLEKDKLSLEEKLDKLQMDLRKEKVTNESLMSDKKSLEMKLADVQSKVATDNNEDIAQLKMKVVLMEAAEKERCSLEKELKLVKKEKEELEQKLKVEIQQMETEKKNVEKQKELVEKEKQRAEDKLQLAEARQAELMKEKAASYDHMAKLIKERGNVPDVNKLSFEIDRLKKLVDRLEQNQTNDAERKRNSADMKSSLVDKLQREKADLQKQVERLEKEANKSVSGRPGRSFQTFQRESSSSLLLKQENEEKVKKLEQELANLRVQLKEAQADSHMGNKNKSQIEELERVNRGQTEKISSLTLELSDRKKEVEELQTKLETQTLSLSELRTEIEELLRTENALLDQLEKEALNAKNAHEEKEQIAAQLN</sequence>
<feature type="domain" description="AGC-kinase C-terminal" evidence="14">
    <location>
        <begin position="273"/>
        <end position="343"/>
    </location>
</feature>
<evidence type="ECO:0000256" key="12">
    <source>
        <dbReference type="SAM" id="MobiDB-lite"/>
    </source>
</evidence>
<keyword evidence="4" id="KW-0808">Transferase</keyword>
<dbReference type="GO" id="GO:0005856">
    <property type="term" value="C:cytoskeleton"/>
    <property type="evidence" value="ECO:0007669"/>
    <property type="project" value="TreeGrafter"/>
</dbReference>
<feature type="compositionally biased region" description="Basic and acidic residues" evidence="12">
    <location>
        <begin position="1140"/>
        <end position="1152"/>
    </location>
</feature>
<evidence type="ECO:0000256" key="1">
    <source>
        <dbReference type="ARBA" id="ARBA00012513"/>
    </source>
</evidence>
<feature type="region of interest" description="Disordered" evidence="12">
    <location>
        <begin position="1177"/>
        <end position="1201"/>
    </location>
</feature>
<keyword evidence="3" id="KW-0597">Phosphoprotein</keyword>
<dbReference type="GO" id="GO:0004674">
    <property type="term" value="F:protein serine/threonine kinase activity"/>
    <property type="evidence" value="ECO:0007669"/>
    <property type="project" value="UniProtKB-KW"/>
</dbReference>
<dbReference type="GO" id="GO:0005737">
    <property type="term" value="C:cytoplasm"/>
    <property type="evidence" value="ECO:0007669"/>
    <property type="project" value="TreeGrafter"/>
</dbReference>
<dbReference type="GO" id="GO:0031032">
    <property type="term" value="P:actomyosin structure organization"/>
    <property type="evidence" value="ECO:0007669"/>
    <property type="project" value="TreeGrafter"/>
</dbReference>
<dbReference type="PROSITE" id="PS00107">
    <property type="entry name" value="PROTEIN_KINASE_ATP"/>
    <property type="match status" value="1"/>
</dbReference>
<evidence type="ECO:0000256" key="6">
    <source>
        <dbReference type="ARBA" id="ARBA00022777"/>
    </source>
</evidence>
<keyword evidence="16" id="KW-1185">Reference proteome</keyword>
<dbReference type="Pfam" id="PF00069">
    <property type="entry name" value="Pkinase"/>
    <property type="match status" value="1"/>
</dbReference>
<dbReference type="Proteomes" id="UP000678393">
    <property type="component" value="Unassembled WGS sequence"/>
</dbReference>
<dbReference type="InterPro" id="IPR008271">
    <property type="entry name" value="Ser/Thr_kinase_AS"/>
</dbReference>
<feature type="domain" description="Protein kinase" evidence="13">
    <location>
        <begin position="6"/>
        <end position="272"/>
    </location>
</feature>
<feature type="non-terminal residue" evidence="15">
    <location>
        <position position="1"/>
    </location>
</feature>
<dbReference type="InterPro" id="IPR017441">
    <property type="entry name" value="Protein_kinase_ATP_BS"/>
</dbReference>
<dbReference type="EC" id="2.7.11.1" evidence="1"/>
<dbReference type="EMBL" id="CAJHNH020000290">
    <property type="protein sequence ID" value="CAG5116714.1"/>
    <property type="molecule type" value="Genomic_DNA"/>
</dbReference>
<dbReference type="Gene3D" id="3.30.200.20">
    <property type="entry name" value="Phosphorylase Kinase, domain 1"/>
    <property type="match status" value="1"/>
</dbReference>
<dbReference type="InterPro" id="IPR000961">
    <property type="entry name" value="AGC-kinase_C"/>
</dbReference>
<dbReference type="InterPro" id="IPR011009">
    <property type="entry name" value="Kinase-like_dom_sf"/>
</dbReference>
<evidence type="ECO:0000313" key="16">
    <source>
        <dbReference type="Proteomes" id="UP000678393"/>
    </source>
</evidence>
<evidence type="ECO:0000256" key="2">
    <source>
        <dbReference type="ARBA" id="ARBA00022527"/>
    </source>
</evidence>
<dbReference type="SUPFAM" id="SSF56112">
    <property type="entry name" value="Protein kinase-like (PK-like)"/>
    <property type="match status" value="1"/>
</dbReference>
<dbReference type="InterPro" id="IPR000719">
    <property type="entry name" value="Prot_kinase_dom"/>
</dbReference>
<keyword evidence="5 10" id="KW-0547">Nucleotide-binding</keyword>
<evidence type="ECO:0000256" key="8">
    <source>
        <dbReference type="ARBA" id="ARBA00047899"/>
    </source>
</evidence>
<dbReference type="SMART" id="SM00220">
    <property type="entry name" value="S_TKc"/>
    <property type="match status" value="1"/>
</dbReference>
<keyword evidence="6" id="KW-0418">Kinase</keyword>
<reference evidence="15" key="1">
    <citation type="submission" date="2021-04" db="EMBL/GenBank/DDBJ databases">
        <authorList>
            <consortium name="Molecular Ecology Group"/>
        </authorList>
    </citation>
    <scope>NUCLEOTIDE SEQUENCE</scope>
</reference>
<feature type="binding site" evidence="10">
    <location>
        <position position="35"/>
    </location>
    <ligand>
        <name>ATP</name>
        <dbReference type="ChEBI" id="CHEBI:30616"/>
    </ligand>
</feature>
<dbReference type="PANTHER" id="PTHR22988:SF71">
    <property type="entry name" value="CITRON RHO-INTERACTING KINASE"/>
    <property type="match status" value="1"/>
</dbReference>
<keyword evidence="7 10" id="KW-0067">ATP-binding</keyword>
<keyword evidence="11" id="KW-0175">Coiled coil</keyword>
<evidence type="ECO:0000256" key="9">
    <source>
        <dbReference type="ARBA" id="ARBA00048679"/>
    </source>
</evidence>
<dbReference type="Gene3D" id="1.10.510.10">
    <property type="entry name" value="Transferase(Phosphotransferase) domain 1"/>
    <property type="match status" value="1"/>
</dbReference>
<dbReference type="PROSITE" id="PS00108">
    <property type="entry name" value="PROTEIN_KINASE_ST"/>
    <property type="match status" value="1"/>
</dbReference>
<dbReference type="FunFam" id="1.10.510.10:FF:000751">
    <property type="entry name" value="Non-specific serine/threonine protein kinase"/>
    <property type="match status" value="1"/>
</dbReference>
<dbReference type="PROSITE" id="PS50011">
    <property type="entry name" value="PROTEIN_KINASE_DOM"/>
    <property type="match status" value="1"/>
</dbReference>
<feature type="compositionally biased region" description="Polar residues" evidence="12">
    <location>
        <begin position="1191"/>
        <end position="1201"/>
    </location>
</feature>
<evidence type="ECO:0000259" key="14">
    <source>
        <dbReference type="PROSITE" id="PS51285"/>
    </source>
</evidence>
<evidence type="ECO:0000259" key="13">
    <source>
        <dbReference type="PROSITE" id="PS50011"/>
    </source>
</evidence>
<comment type="catalytic activity">
    <reaction evidence="8">
        <text>L-threonyl-[protein] + ATP = O-phospho-L-threonyl-[protein] + ADP + H(+)</text>
        <dbReference type="Rhea" id="RHEA:46608"/>
        <dbReference type="Rhea" id="RHEA-COMP:11060"/>
        <dbReference type="Rhea" id="RHEA-COMP:11605"/>
        <dbReference type="ChEBI" id="CHEBI:15378"/>
        <dbReference type="ChEBI" id="CHEBI:30013"/>
        <dbReference type="ChEBI" id="CHEBI:30616"/>
        <dbReference type="ChEBI" id="CHEBI:61977"/>
        <dbReference type="ChEBI" id="CHEBI:456216"/>
        <dbReference type="EC" id="2.7.11.1"/>
    </reaction>
</comment>